<evidence type="ECO:0000256" key="6">
    <source>
        <dbReference type="PROSITE-ProRule" id="PRU00464"/>
    </source>
</evidence>
<protein>
    <submittedName>
        <fullName evidence="9">Uracil glycosylase</fullName>
    </submittedName>
</protein>
<dbReference type="InterPro" id="IPR008984">
    <property type="entry name" value="SMAD_FHA_dom_sf"/>
</dbReference>
<comment type="caution">
    <text evidence="9">The sequence shown here is derived from an EMBL/GenBank/DDBJ whole genome shotgun (WGS) entry which is preliminary data.</text>
</comment>
<keyword evidence="4" id="KW-0238">DNA-binding</keyword>
<dbReference type="SUPFAM" id="SSF49879">
    <property type="entry name" value="SMAD/FHA domain"/>
    <property type="match status" value="1"/>
</dbReference>
<reference evidence="9 10" key="1">
    <citation type="submission" date="2015-12" db="EMBL/GenBank/DDBJ databases">
        <title>Dictyostelia acquired genes for synthesis and detection of signals that induce cell-type specialization by lateral gene transfer from prokaryotes.</title>
        <authorList>
            <person name="Gloeckner G."/>
            <person name="Schaap P."/>
        </authorList>
    </citation>
    <scope>NUCLEOTIDE SEQUENCE [LARGE SCALE GENOMIC DNA]</scope>
    <source>
        <strain evidence="9 10">TK</strain>
    </source>
</reference>
<dbReference type="Pfam" id="PF16278">
    <property type="entry name" value="zf-C2HE"/>
    <property type="match status" value="1"/>
</dbReference>
<dbReference type="STRING" id="361077.A0A151Z9I6"/>
<dbReference type="GO" id="GO:0046872">
    <property type="term" value="F:metal ion binding"/>
    <property type="evidence" value="ECO:0007669"/>
    <property type="project" value="UniProtKB-KW"/>
</dbReference>
<evidence type="ECO:0000256" key="1">
    <source>
        <dbReference type="ARBA" id="ARBA00004123"/>
    </source>
</evidence>
<dbReference type="CDD" id="cd00060">
    <property type="entry name" value="FHA"/>
    <property type="match status" value="1"/>
</dbReference>
<dbReference type="InParanoid" id="A0A151Z9I6"/>
<dbReference type="PANTHER" id="PTHR12486">
    <property type="entry name" value="APRATAXIN-RELATED"/>
    <property type="match status" value="1"/>
</dbReference>
<dbReference type="PROSITE" id="PS51084">
    <property type="entry name" value="HIT_2"/>
    <property type="match status" value="1"/>
</dbReference>
<keyword evidence="2" id="KW-0479">Metal-binding</keyword>
<gene>
    <name evidence="9" type="ORF">DLAC_09237</name>
</gene>
<feature type="compositionally biased region" description="Low complexity" evidence="7">
    <location>
        <begin position="139"/>
        <end position="168"/>
    </location>
</feature>
<evidence type="ECO:0000256" key="4">
    <source>
        <dbReference type="ARBA" id="ARBA00023125"/>
    </source>
</evidence>
<dbReference type="InterPro" id="IPR032566">
    <property type="entry name" value="Znf-C2HE"/>
</dbReference>
<dbReference type="Proteomes" id="UP000076078">
    <property type="component" value="Unassembled WGS sequence"/>
</dbReference>
<keyword evidence="3" id="KW-0862">Zinc</keyword>
<evidence type="ECO:0000313" key="9">
    <source>
        <dbReference type="EMBL" id="KYQ90608.1"/>
    </source>
</evidence>
<evidence type="ECO:0000256" key="3">
    <source>
        <dbReference type="ARBA" id="ARBA00022833"/>
    </source>
</evidence>
<name>A0A151Z9I6_TIELA</name>
<accession>A0A151Z9I6</accession>
<dbReference type="GO" id="GO:0030983">
    <property type="term" value="F:mismatched DNA binding"/>
    <property type="evidence" value="ECO:0007669"/>
    <property type="project" value="TreeGrafter"/>
</dbReference>
<dbReference type="GO" id="GO:0000012">
    <property type="term" value="P:single strand break repair"/>
    <property type="evidence" value="ECO:0007669"/>
    <property type="project" value="TreeGrafter"/>
</dbReference>
<evidence type="ECO:0000256" key="5">
    <source>
        <dbReference type="ARBA" id="ARBA00023242"/>
    </source>
</evidence>
<dbReference type="OrthoDB" id="3512845at2759"/>
<proteinExistence type="predicted"/>
<dbReference type="InterPro" id="IPR011146">
    <property type="entry name" value="HIT-like"/>
</dbReference>
<dbReference type="SUPFAM" id="SSF54197">
    <property type="entry name" value="HIT-like"/>
    <property type="match status" value="1"/>
</dbReference>
<evidence type="ECO:0000259" key="8">
    <source>
        <dbReference type="PROSITE" id="PS51084"/>
    </source>
</evidence>
<evidence type="ECO:0000256" key="2">
    <source>
        <dbReference type="ARBA" id="ARBA00022723"/>
    </source>
</evidence>
<dbReference type="GO" id="GO:0003725">
    <property type="term" value="F:double-stranded RNA binding"/>
    <property type="evidence" value="ECO:0007669"/>
    <property type="project" value="TreeGrafter"/>
</dbReference>
<keyword evidence="10" id="KW-1185">Reference proteome</keyword>
<dbReference type="InterPro" id="IPR036265">
    <property type="entry name" value="HIT-like_sf"/>
</dbReference>
<dbReference type="EMBL" id="LODT01000037">
    <property type="protein sequence ID" value="KYQ90608.1"/>
    <property type="molecule type" value="Genomic_DNA"/>
</dbReference>
<dbReference type="OMA" id="GCIHIND"/>
<dbReference type="AlphaFoldDB" id="A0A151Z9I6"/>
<evidence type="ECO:0000256" key="7">
    <source>
        <dbReference type="SAM" id="MobiDB-lite"/>
    </source>
</evidence>
<dbReference type="Pfam" id="PF11969">
    <property type="entry name" value="DcpS_C"/>
    <property type="match status" value="1"/>
</dbReference>
<organism evidence="9 10">
    <name type="scientific">Tieghemostelium lacteum</name>
    <name type="common">Slime mold</name>
    <name type="synonym">Dictyostelium lacteum</name>
    <dbReference type="NCBI Taxonomy" id="361077"/>
    <lineage>
        <taxon>Eukaryota</taxon>
        <taxon>Amoebozoa</taxon>
        <taxon>Evosea</taxon>
        <taxon>Eumycetozoa</taxon>
        <taxon>Dictyostelia</taxon>
        <taxon>Dictyosteliales</taxon>
        <taxon>Raperosteliaceae</taxon>
        <taxon>Tieghemostelium</taxon>
    </lineage>
</organism>
<dbReference type="GO" id="GO:1990165">
    <property type="term" value="F:single-strand break-containing DNA binding"/>
    <property type="evidence" value="ECO:0007669"/>
    <property type="project" value="TreeGrafter"/>
</dbReference>
<keyword evidence="5" id="KW-0539">Nucleus</keyword>
<dbReference type="Gene3D" id="2.60.200.20">
    <property type="match status" value="1"/>
</dbReference>
<dbReference type="GO" id="GO:0003697">
    <property type="term" value="F:single-stranded DNA binding"/>
    <property type="evidence" value="ECO:0007669"/>
    <property type="project" value="TreeGrafter"/>
</dbReference>
<dbReference type="FunFam" id="3.30.428.10:FF:000004">
    <property type="entry name" value="aprataxin isoform X2"/>
    <property type="match status" value="1"/>
</dbReference>
<comment type="subcellular location">
    <subcellularLocation>
        <location evidence="1">Nucleus</location>
    </subcellularLocation>
</comment>
<dbReference type="GO" id="GO:0033699">
    <property type="term" value="F:DNA 5'-adenosine monophosphate hydrolase activity"/>
    <property type="evidence" value="ECO:0007669"/>
    <property type="project" value="TreeGrafter"/>
</dbReference>
<comment type="caution">
    <text evidence="6">Lacks conserved residue(s) required for the propagation of feature annotation.</text>
</comment>
<dbReference type="GO" id="GO:0005634">
    <property type="term" value="C:nucleus"/>
    <property type="evidence" value="ECO:0007669"/>
    <property type="project" value="UniProtKB-SubCell"/>
</dbReference>
<sequence length="363" mass="41312">MSNLTSNNFLVTLKRLDSEGCIHINDNTVTAIGRLTEGLKLQDNNYISKSQIELIVQNKNIYLNNIGSVNPTYLKRSSEVNNDKNQLDVKDILGEHLLLNRYYPVQNNDIISFLGPEASTVSLKLEIQDTLSQPSSTDTINNSIPKTTTTTTTTTTTSNNNNNPSNKTTIKPAAKSGGFGGWSDLLLPYCQRPEDHKDDVVFYNDNVVMIRDKYPKSKYHFLTMPRRTYNKFSGLTKDDIPLLEEMYRDSKKYLESLGINEKRQQEEFKFGFHAIPSMKQLHLHSISKDFSGAGLKKKEHWISFTTDFFIPFNDFIDNLNKNSKITLDIKKYEALHHGSMSCPKCSATFSTLPSIKQHYPTCK</sequence>
<dbReference type="Gene3D" id="3.30.428.10">
    <property type="entry name" value="HIT-like"/>
    <property type="match status" value="1"/>
</dbReference>
<dbReference type="FunCoup" id="A0A151Z9I6">
    <property type="interactions" value="453"/>
</dbReference>
<feature type="domain" description="HIT" evidence="8">
    <location>
        <begin position="188"/>
        <end position="295"/>
    </location>
</feature>
<evidence type="ECO:0000313" key="10">
    <source>
        <dbReference type="Proteomes" id="UP000076078"/>
    </source>
</evidence>
<feature type="region of interest" description="Disordered" evidence="7">
    <location>
        <begin position="132"/>
        <end position="168"/>
    </location>
</feature>
<dbReference type="PANTHER" id="PTHR12486:SF4">
    <property type="entry name" value="APRATAXIN"/>
    <property type="match status" value="1"/>
</dbReference>